<feature type="compositionally biased region" description="Basic and acidic residues" evidence="4">
    <location>
        <begin position="344"/>
        <end position="353"/>
    </location>
</feature>
<dbReference type="EMBL" id="NCVQ01000004">
    <property type="protein sequence ID" value="PWZ31101.1"/>
    <property type="molecule type" value="Genomic_DNA"/>
</dbReference>
<dbReference type="Proteomes" id="UP000251960">
    <property type="component" value="Chromosome 3"/>
</dbReference>
<evidence type="ECO:0000313" key="6">
    <source>
        <dbReference type="Proteomes" id="UP000251960"/>
    </source>
</evidence>
<evidence type="ECO:0008006" key="7">
    <source>
        <dbReference type="Google" id="ProtNLM"/>
    </source>
</evidence>
<feature type="compositionally biased region" description="Low complexity" evidence="4">
    <location>
        <begin position="125"/>
        <end position="139"/>
    </location>
</feature>
<comment type="similarity">
    <text evidence="1">Belongs to the ABI family.</text>
</comment>
<dbReference type="AlphaFoldDB" id="A0A3L6FFI0"/>
<comment type="subunit">
    <text evidence="2">Binds SCAR.</text>
</comment>
<evidence type="ECO:0000256" key="2">
    <source>
        <dbReference type="ARBA" id="ARBA00011513"/>
    </source>
</evidence>
<dbReference type="ExpressionAtlas" id="A0A3L6FFI0">
    <property type="expression patterns" value="baseline and differential"/>
</dbReference>
<gene>
    <name evidence="5" type="primary">Os01g0622700</name>
    <name evidence="5" type="ORF">Zm00014a_011587</name>
</gene>
<dbReference type="PANTHER" id="PTHR10460:SF0">
    <property type="entry name" value="ABELSON INTERACTING PROTEIN, ISOFORM D"/>
    <property type="match status" value="1"/>
</dbReference>
<sequence length="420" mass="46290">MDLPLYHKVYRQAATTTSSPSGPPHGTPLPAHSPTPALHRERRHRAVRRYPLVVVHTTRHWPTPGTGRLGIPAGKAKASAREASRVPCFVLTCRGPSASPVSARPVPAPSEPAAAEAMQHEPWRPGAEPAAGAGAGPAPTTVDEASMERSMSFVKALQELKNLRPQLYSASEYCEKSYLRSEQKQVVLDNMKDYAVRALVNAVDHLGTVAYKLTDLYEEQASEITTLELKVACLNQQVRTCQTYTDKEGLRQQQMMGAARRHHNHYIVPCKGFMRETKECRPSLLRKPMLISTQRQGLSLQVQLLPTSVQKFATLVSSTWCTETKHFFAPRAARTLEWHLVSEKNSKTSRPDQSEIALGETKTTKASSSGFRLLGKESSASPLSRNVHSNITSLDIVSAGMKISKDEKRLCALINCKPSL</sequence>
<organism evidence="5 6">
    <name type="scientific">Zea mays</name>
    <name type="common">Maize</name>
    <dbReference type="NCBI Taxonomy" id="4577"/>
    <lineage>
        <taxon>Eukaryota</taxon>
        <taxon>Viridiplantae</taxon>
        <taxon>Streptophyta</taxon>
        <taxon>Embryophyta</taxon>
        <taxon>Tracheophyta</taxon>
        <taxon>Spermatophyta</taxon>
        <taxon>Magnoliopsida</taxon>
        <taxon>Liliopsida</taxon>
        <taxon>Poales</taxon>
        <taxon>Poaceae</taxon>
        <taxon>PACMAD clade</taxon>
        <taxon>Panicoideae</taxon>
        <taxon>Andropogonodae</taxon>
        <taxon>Andropogoneae</taxon>
        <taxon>Tripsacinae</taxon>
        <taxon>Zea</taxon>
    </lineage>
</organism>
<protein>
    <recommendedName>
        <fullName evidence="7">Protein ABIL1</fullName>
    </recommendedName>
</protein>
<dbReference type="Gene3D" id="6.10.140.1620">
    <property type="match status" value="1"/>
</dbReference>
<accession>A0A3L6FFI0</accession>
<evidence type="ECO:0000256" key="4">
    <source>
        <dbReference type="SAM" id="MobiDB-lite"/>
    </source>
</evidence>
<reference evidence="5 6" key="1">
    <citation type="journal article" date="2018" name="Nat. Genet.">
        <title>Extensive intraspecific gene order and gene structural variations between Mo17 and other maize genomes.</title>
        <authorList>
            <person name="Sun S."/>
            <person name="Zhou Y."/>
            <person name="Chen J."/>
            <person name="Shi J."/>
            <person name="Zhao H."/>
            <person name="Zhao H."/>
            <person name="Song W."/>
            <person name="Zhang M."/>
            <person name="Cui Y."/>
            <person name="Dong X."/>
            <person name="Liu H."/>
            <person name="Ma X."/>
            <person name="Jiao Y."/>
            <person name="Wang B."/>
            <person name="Wei X."/>
            <person name="Stein J.C."/>
            <person name="Glaubitz J.C."/>
            <person name="Lu F."/>
            <person name="Yu G."/>
            <person name="Liang C."/>
            <person name="Fengler K."/>
            <person name="Li B."/>
            <person name="Rafalski A."/>
            <person name="Schnable P.S."/>
            <person name="Ware D.H."/>
            <person name="Buckler E.S."/>
            <person name="Lai J."/>
        </authorList>
    </citation>
    <scope>NUCLEOTIDE SEQUENCE [LARGE SCALE GENOMIC DNA]</scope>
    <source>
        <strain evidence="6">cv. Missouri 17</strain>
        <tissue evidence="5">Seedling</tissue>
    </source>
</reference>
<evidence type="ECO:0000313" key="5">
    <source>
        <dbReference type="EMBL" id="PWZ31101.1"/>
    </source>
</evidence>
<evidence type="ECO:0000256" key="3">
    <source>
        <dbReference type="ARBA" id="ARBA00025223"/>
    </source>
</evidence>
<feature type="region of interest" description="Disordered" evidence="4">
    <location>
        <begin position="344"/>
        <end position="363"/>
    </location>
</feature>
<comment type="caution">
    <text evidence="5">The sequence shown here is derived from an EMBL/GenBank/DDBJ whole genome shotgun (WGS) entry which is preliminary data.</text>
</comment>
<proteinExistence type="inferred from homology"/>
<name>A0A3L6FFI0_MAIZE</name>
<feature type="compositionally biased region" description="Low complexity" evidence="4">
    <location>
        <begin position="98"/>
        <end position="117"/>
    </location>
</feature>
<feature type="compositionally biased region" description="Pro residues" evidence="4">
    <location>
        <begin position="21"/>
        <end position="33"/>
    </location>
</feature>
<dbReference type="PANTHER" id="PTHR10460">
    <property type="entry name" value="ABL INTERACTOR FAMILY MEMBER"/>
    <property type="match status" value="1"/>
</dbReference>
<feature type="region of interest" description="Disordered" evidence="4">
    <location>
        <begin position="12"/>
        <end position="40"/>
    </location>
</feature>
<dbReference type="InterPro" id="IPR028457">
    <property type="entry name" value="ABI"/>
</dbReference>
<feature type="region of interest" description="Disordered" evidence="4">
    <location>
        <begin position="98"/>
        <end position="142"/>
    </location>
</feature>
<comment type="function">
    <text evidence="3">Involved in regulation of actin and microtubule organization. Part of a WAVE complex that activates the Arp2/3 complex.</text>
</comment>
<evidence type="ECO:0000256" key="1">
    <source>
        <dbReference type="ARBA" id="ARBA00010020"/>
    </source>
</evidence>